<dbReference type="PANTHER" id="PTHR10443">
    <property type="entry name" value="MICROSOMAL DIPEPTIDASE"/>
    <property type="match status" value="1"/>
</dbReference>
<name>A0A382SQH7_9ZZZZ</name>
<feature type="non-terminal residue" evidence="1">
    <location>
        <position position="1"/>
    </location>
</feature>
<dbReference type="Gene3D" id="3.20.20.140">
    <property type="entry name" value="Metal-dependent hydrolases"/>
    <property type="match status" value="1"/>
</dbReference>
<sequence length="269" mass="30176">QNEARILSTKSSFKSHMQLWEDEHNNTKNLPVGFVLGMEGADSIVYPEQVNEWYEEGLRVISLSHYGVSYYSHGTGTGTNGGLTKLAKPLLKEMEKLNMILDVSHTSDQSVREEFKIFDGPVLASHQNCRSLVPGERQQPDDILKEVISRGGVIGASMDTYMLNKHYELDWGGYIPPRRDIFRSELITLEDFVDHIDYVCQLSGNSNHAAIGGDTDGQGGADGAPHDVDTVSDYIKISEILSQRGYKQTDIENIMYKNWSNLFQKELGN</sequence>
<dbReference type="PROSITE" id="PS51365">
    <property type="entry name" value="RENAL_DIPEPTIDASE_2"/>
    <property type="match status" value="1"/>
</dbReference>
<dbReference type="SUPFAM" id="SSF51556">
    <property type="entry name" value="Metallo-dependent hydrolases"/>
    <property type="match status" value="1"/>
</dbReference>
<protein>
    <recommendedName>
        <fullName evidence="2">Peptidase M19</fullName>
    </recommendedName>
</protein>
<gene>
    <name evidence="1" type="ORF">METZ01_LOCUS364262</name>
</gene>
<dbReference type="InterPro" id="IPR032466">
    <property type="entry name" value="Metal_Hydrolase"/>
</dbReference>
<evidence type="ECO:0008006" key="2">
    <source>
        <dbReference type="Google" id="ProtNLM"/>
    </source>
</evidence>
<dbReference type="GO" id="GO:0006508">
    <property type="term" value="P:proteolysis"/>
    <property type="evidence" value="ECO:0007669"/>
    <property type="project" value="InterPro"/>
</dbReference>
<dbReference type="Pfam" id="PF01244">
    <property type="entry name" value="Peptidase_M19"/>
    <property type="match status" value="1"/>
</dbReference>
<accession>A0A382SQH7</accession>
<dbReference type="InterPro" id="IPR008257">
    <property type="entry name" value="Pept_M19"/>
</dbReference>
<reference evidence="1" key="1">
    <citation type="submission" date="2018-05" db="EMBL/GenBank/DDBJ databases">
        <authorList>
            <person name="Lanie J.A."/>
            <person name="Ng W.-L."/>
            <person name="Kazmierczak K.M."/>
            <person name="Andrzejewski T.M."/>
            <person name="Davidsen T.M."/>
            <person name="Wayne K.J."/>
            <person name="Tettelin H."/>
            <person name="Glass J.I."/>
            <person name="Rusch D."/>
            <person name="Podicherti R."/>
            <person name="Tsui H.-C.T."/>
            <person name="Winkler M.E."/>
        </authorList>
    </citation>
    <scope>NUCLEOTIDE SEQUENCE</scope>
</reference>
<evidence type="ECO:0000313" key="1">
    <source>
        <dbReference type="EMBL" id="SVD11408.1"/>
    </source>
</evidence>
<dbReference type="AlphaFoldDB" id="A0A382SQH7"/>
<dbReference type="EMBL" id="UINC01130379">
    <property type="protein sequence ID" value="SVD11408.1"/>
    <property type="molecule type" value="Genomic_DNA"/>
</dbReference>
<organism evidence="1">
    <name type="scientific">marine metagenome</name>
    <dbReference type="NCBI Taxonomy" id="408172"/>
    <lineage>
        <taxon>unclassified sequences</taxon>
        <taxon>metagenomes</taxon>
        <taxon>ecological metagenomes</taxon>
    </lineage>
</organism>
<dbReference type="PANTHER" id="PTHR10443:SF12">
    <property type="entry name" value="DIPEPTIDASE"/>
    <property type="match status" value="1"/>
</dbReference>
<dbReference type="GO" id="GO:0070573">
    <property type="term" value="F:metallodipeptidase activity"/>
    <property type="evidence" value="ECO:0007669"/>
    <property type="project" value="InterPro"/>
</dbReference>
<proteinExistence type="predicted"/>